<keyword evidence="10" id="KW-1185">Reference proteome</keyword>
<dbReference type="InterPro" id="IPR033985">
    <property type="entry name" value="SusD-like_N"/>
</dbReference>
<dbReference type="InterPro" id="IPR011990">
    <property type="entry name" value="TPR-like_helical_dom_sf"/>
</dbReference>
<dbReference type="Proteomes" id="UP000290545">
    <property type="component" value="Unassembled WGS sequence"/>
</dbReference>
<reference evidence="9 10" key="1">
    <citation type="submission" date="2019-01" db="EMBL/GenBank/DDBJ databases">
        <title>Filimonas sp. strain TTM-71.</title>
        <authorList>
            <person name="Chen W.-M."/>
        </authorList>
    </citation>
    <scope>NUCLEOTIDE SEQUENCE [LARGE SCALE GENOMIC DNA]</scope>
    <source>
        <strain evidence="9 10">TTM-71</strain>
    </source>
</reference>
<dbReference type="SUPFAM" id="SSF48452">
    <property type="entry name" value="TPR-like"/>
    <property type="match status" value="1"/>
</dbReference>
<dbReference type="InterPro" id="IPR012944">
    <property type="entry name" value="SusD_RagB_dom"/>
</dbReference>
<dbReference type="RefSeq" id="WP_129002588.1">
    <property type="nucleotide sequence ID" value="NZ_SDHZ01000001.1"/>
</dbReference>
<dbReference type="Pfam" id="PF14322">
    <property type="entry name" value="SusD-like_3"/>
    <property type="match status" value="1"/>
</dbReference>
<dbReference type="Gene3D" id="1.25.40.390">
    <property type="match status" value="1"/>
</dbReference>
<proteinExistence type="inferred from homology"/>
<organism evidence="9 10">
    <name type="scientific">Filimonas effusa</name>
    <dbReference type="NCBI Taxonomy" id="2508721"/>
    <lineage>
        <taxon>Bacteria</taxon>
        <taxon>Pseudomonadati</taxon>
        <taxon>Bacteroidota</taxon>
        <taxon>Chitinophagia</taxon>
        <taxon>Chitinophagales</taxon>
        <taxon>Chitinophagaceae</taxon>
        <taxon>Filimonas</taxon>
    </lineage>
</organism>
<dbReference type="PROSITE" id="PS51257">
    <property type="entry name" value="PROKAR_LIPOPROTEIN"/>
    <property type="match status" value="1"/>
</dbReference>
<evidence type="ECO:0000259" key="7">
    <source>
        <dbReference type="Pfam" id="PF07980"/>
    </source>
</evidence>
<evidence type="ECO:0000259" key="8">
    <source>
        <dbReference type="Pfam" id="PF14322"/>
    </source>
</evidence>
<evidence type="ECO:0000256" key="2">
    <source>
        <dbReference type="ARBA" id="ARBA00006275"/>
    </source>
</evidence>
<keyword evidence="5" id="KW-0998">Cell outer membrane</keyword>
<accession>A0A4Q1DE21</accession>
<sequence>MKMFKNIRVIATVALGIAAAVMAGCNKMLDLKPQDQISDGNYWNSAADFKLYATQFYAWTRDFGSAVYDGYHSDTRSDLLTSTTPNIYSNGTNSIPSSDGTFTDAYKRIRLVNELIAKAASYSTPSEIAVYTAEARFFRAYIYFELLQLYGDAIIVEGLPQTNDPLLTAARNSREEVCDFIIKDLNAAIPDLPLQGNITQADAGRVSKGTAQAFLSRVALFEGTWQKFRNNTARAAMLLDIAAKASLGVINSKQYSLFKPAALGDSALKYLFILEDVKSNPASLKKSSNTEYIFSTRHDGVIDPIGLNITHNCFANAAQMVTRKFATMYLCADGLPVNKSAVFAGYSTMTSEFQNRDNRMRYTLMQGRKPYWRESSPRVTWLGDAADLASAVTSFTPAINSGYHNQKWATERALTTKYEGYDFPIIRYAEVLLNYAEAVYERDGAISDQDLDLSLNLVRNRINTTMPKLSNAFVNANGLDMRTEIRRERTVEFYNEGFRIDDLKRWKTAETEMPQDMLGIKWTGTEFQTAWSNVTFPKNADGCLIIETGRKWTNKNYLYPLPSDQLSLNPNLKQNPDW</sequence>
<protein>
    <submittedName>
        <fullName evidence="9">RagB/SusD family nutrient uptake outer membrane protein</fullName>
    </submittedName>
</protein>
<dbReference type="Pfam" id="PF07980">
    <property type="entry name" value="SusD_RagB"/>
    <property type="match status" value="1"/>
</dbReference>
<comment type="subcellular location">
    <subcellularLocation>
        <location evidence="1">Cell outer membrane</location>
    </subcellularLocation>
</comment>
<feature type="domain" description="RagB/SusD" evidence="7">
    <location>
        <begin position="317"/>
        <end position="578"/>
    </location>
</feature>
<name>A0A4Q1DE21_9BACT</name>
<dbReference type="OrthoDB" id="5694214at2"/>
<evidence type="ECO:0000256" key="5">
    <source>
        <dbReference type="ARBA" id="ARBA00023237"/>
    </source>
</evidence>
<comment type="caution">
    <text evidence="9">The sequence shown here is derived from an EMBL/GenBank/DDBJ whole genome shotgun (WGS) entry which is preliminary data.</text>
</comment>
<keyword evidence="3 6" id="KW-0732">Signal</keyword>
<evidence type="ECO:0000256" key="3">
    <source>
        <dbReference type="ARBA" id="ARBA00022729"/>
    </source>
</evidence>
<gene>
    <name evidence="9" type="ORF">ESB13_08600</name>
</gene>
<dbReference type="AlphaFoldDB" id="A0A4Q1DE21"/>
<evidence type="ECO:0000256" key="6">
    <source>
        <dbReference type="SAM" id="SignalP"/>
    </source>
</evidence>
<keyword evidence="4" id="KW-0472">Membrane</keyword>
<dbReference type="EMBL" id="SDHZ01000001">
    <property type="protein sequence ID" value="RXK86839.1"/>
    <property type="molecule type" value="Genomic_DNA"/>
</dbReference>
<evidence type="ECO:0000313" key="9">
    <source>
        <dbReference type="EMBL" id="RXK86839.1"/>
    </source>
</evidence>
<dbReference type="GO" id="GO:0009279">
    <property type="term" value="C:cell outer membrane"/>
    <property type="evidence" value="ECO:0007669"/>
    <property type="project" value="UniProtKB-SubCell"/>
</dbReference>
<evidence type="ECO:0000256" key="4">
    <source>
        <dbReference type="ARBA" id="ARBA00023136"/>
    </source>
</evidence>
<feature type="chain" id="PRO_5020890131" evidence="6">
    <location>
        <begin position="24"/>
        <end position="578"/>
    </location>
</feature>
<feature type="domain" description="SusD-like N-terminal" evidence="8">
    <location>
        <begin position="97"/>
        <end position="220"/>
    </location>
</feature>
<feature type="signal peptide" evidence="6">
    <location>
        <begin position="1"/>
        <end position="23"/>
    </location>
</feature>
<evidence type="ECO:0000256" key="1">
    <source>
        <dbReference type="ARBA" id="ARBA00004442"/>
    </source>
</evidence>
<evidence type="ECO:0000313" key="10">
    <source>
        <dbReference type="Proteomes" id="UP000290545"/>
    </source>
</evidence>
<comment type="similarity">
    <text evidence="2">Belongs to the SusD family.</text>
</comment>